<comment type="subcellular location">
    <subcellularLocation>
        <location evidence="2">Cell inner membrane</location>
        <topology evidence="2">Multi-pass membrane protein</topology>
    </subcellularLocation>
</comment>
<dbReference type="RefSeq" id="WP_080521509.1">
    <property type="nucleotide sequence ID" value="NZ_LPUF01000001.1"/>
</dbReference>
<accession>A0A1V8M678</accession>
<organism evidence="13 14">
    <name type="scientific">Methyloprofundus sedimenti</name>
    <dbReference type="NCBI Taxonomy" id="1420851"/>
    <lineage>
        <taxon>Bacteria</taxon>
        <taxon>Pseudomonadati</taxon>
        <taxon>Pseudomonadota</taxon>
        <taxon>Gammaproteobacteria</taxon>
        <taxon>Methylococcales</taxon>
        <taxon>Methylococcaceae</taxon>
        <taxon>Methyloprofundus</taxon>
    </lineage>
</organism>
<evidence type="ECO:0000256" key="5">
    <source>
        <dbReference type="ARBA" id="ARBA00022519"/>
    </source>
</evidence>
<evidence type="ECO:0000256" key="4">
    <source>
        <dbReference type="ARBA" id="ARBA00022475"/>
    </source>
</evidence>
<evidence type="ECO:0000313" key="13">
    <source>
        <dbReference type="EMBL" id="OQK16893.1"/>
    </source>
</evidence>
<evidence type="ECO:0000256" key="10">
    <source>
        <dbReference type="PROSITE-ProRule" id="PRU00339"/>
    </source>
</evidence>
<dbReference type="GO" id="GO:0005886">
    <property type="term" value="C:plasma membrane"/>
    <property type="evidence" value="ECO:0007669"/>
    <property type="project" value="UniProtKB-SubCell"/>
</dbReference>
<dbReference type="GO" id="GO:0006779">
    <property type="term" value="P:porphyrin-containing compound biosynthetic process"/>
    <property type="evidence" value="ECO:0007669"/>
    <property type="project" value="UniProtKB-KW"/>
</dbReference>
<keyword evidence="10" id="KW-0802">TPR repeat</keyword>
<dbReference type="OrthoDB" id="7053339at2"/>
<evidence type="ECO:0000256" key="11">
    <source>
        <dbReference type="SAM" id="Phobius"/>
    </source>
</evidence>
<evidence type="ECO:0000256" key="7">
    <source>
        <dbReference type="ARBA" id="ARBA00022989"/>
    </source>
</evidence>
<keyword evidence="7 11" id="KW-1133">Transmembrane helix</keyword>
<keyword evidence="9" id="KW-0627">Porphyrin biosynthesis</keyword>
<comment type="caution">
    <text evidence="13">The sequence shown here is derived from an EMBL/GenBank/DDBJ whole genome shotgun (WGS) entry which is preliminary data.</text>
</comment>
<dbReference type="SUPFAM" id="SSF48452">
    <property type="entry name" value="TPR-like"/>
    <property type="match status" value="1"/>
</dbReference>
<comment type="function">
    <text evidence="1">Involved in a late step of protoheme IX synthesis.</text>
</comment>
<dbReference type="InterPro" id="IPR011990">
    <property type="entry name" value="TPR-like_helical_dom_sf"/>
</dbReference>
<dbReference type="InterPro" id="IPR010817">
    <property type="entry name" value="HemY_N"/>
</dbReference>
<evidence type="ECO:0000256" key="6">
    <source>
        <dbReference type="ARBA" id="ARBA00022692"/>
    </source>
</evidence>
<feature type="transmembrane region" description="Helical" evidence="11">
    <location>
        <begin position="47"/>
        <end position="72"/>
    </location>
</feature>
<keyword evidence="5" id="KW-0997">Cell inner membrane</keyword>
<reference evidence="13 14" key="1">
    <citation type="submission" date="2015-12" db="EMBL/GenBank/DDBJ databases">
        <authorList>
            <person name="Shamseldin A."/>
            <person name="Moawad H."/>
            <person name="Abd El-Rahim W.M."/>
            <person name="Sadowsky M.J."/>
        </authorList>
    </citation>
    <scope>NUCLEOTIDE SEQUENCE [LARGE SCALE GENOMIC DNA]</scope>
    <source>
        <strain evidence="13 14">WF1</strain>
    </source>
</reference>
<evidence type="ECO:0000256" key="1">
    <source>
        <dbReference type="ARBA" id="ARBA00002962"/>
    </source>
</evidence>
<dbReference type="InterPro" id="IPR005254">
    <property type="entry name" value="Heme_biosyn_assoc_TPR_pro"/>
</dbReference>
<dbReference type="Pfam" id="PF07219">
    <property type="entry name" value="HemY_N"/>
    <property type="match status" value="1"/>
</dbReference>
<proteinExistence type="predicted"/>
<dbReference type="Gene3D" id="1.25.40.10">
    <property type="entry name" value="Tetratricopeptide repeat domain"/>
    <property type="match status" value="2"/>
</dbReference>
<evidence type="ECO:0000259" key="12">
    <source>
        <dbReference type="Pfam" id="PF07219"/>
    </source>
</evidence>
<dbReference type="AlphaFoldDB" id="A0A1V8M678"/>
<evidence type="ECO:0000256" key="9">
    <source>
        <dbReference type="ARBA" id="ARBA00023244"/>
    </source>
</evidence>
<evidence type="ECO:0000256" key="2">
    <source>
        <dbReference type="ARBA" id="ARBA00004429"/>
    </source>
</evidence>
<dbReference type="NCBIfam" id="TIGR00540">
    <property type="entry name" value="TPR_hemY_coli"/>
    <property type="match status" value="1"/>
</dbReference>
<dbReference type="STRING" id="1420851.AU255_03040"/>
<keyword evidence="4" id="KW-1003">Cell membrane</keyword>
<evidence type="ECO:0000313" key="14">
    <source>
        <dbReference type="Proteomes" id="UP000191980"/>
    </source>
</evidence>
<comment type="pathway">
    <text evidence="3">Porphyrin-containing compound metabolism; protoheme biosynthesis.</text>
</comment>
<evidence type="ECO:0000256" key="3">
    <source>
        <dbReference type="ARBA" id="ARBA00004744"/>
    </source>
</evidence>
<evidence type="ECO:0000256" key="8">
    <source>
        <dbReference type="ARBA" id="ARBA00023136"/>
    </source>
</evidence>
<feature type="repeat" description="TPR" evidence="10">
    <location>
        <begin position="367"/>
        <end position="400"/>
    </location>
</feature>
<keyword evidence="8 11" id="KW-0472">Membrane</keyword>
<gene>
    <name evidence="13" type="ORF">AU255_03040</name>
</gene>
<dbReference type="Proteomes" id="UP000191980">
    <property type="component" value="Unassembled WGS sequence"/>
</dbReference>
<dbReference type="Pfam" id="PF13181">
    <property type="entry name" value="TPR_8"/>
    <property type="match status" value="1"/>
</dbReference>
<dbReference type="UniPathway" id="UPA00252"/>
<dbReference type="PROSITE" id="PS50005">
    <property type="entry name" value="TPR"/>
    <property type="match status" value="1"/>
</dbReference>
<keyword evidence="14" id="KW-1185">Reference proteome</keyword>
<sequence>MKNILFFLVTLVTALGFAFIVHEWMLQYNDPGYVLIGVGHWAMETSLIVFTVGLIISFFIFYVLFRILGWLIRLPGKIKTRGKSVKFNRSQDALIAGLVDSAEGNWERAERTLIKHASNSGAPLIHYLTAARAAHSRGAMDKRDEYLRRATKDAPGSEMAVGLTQAELNLSQKQFNQALETLTKLHSIDSSHASVLKLLHQTYQQLGDWKAIRSLLPAFYENKVFMEAEVRLLEVETYSVLLKEASEHADAREIQELWDSVPEHVKTMSGVPAIYYAAMIEAGAGANIEQELIKSLNNKWDMTLLVLFGSVQSIDFRGQLEMAEKWLLQHGNDAILLRVLGKISIKCEFSEKAKKYLAKSIGVEPTVEAYRILGNFLAQEGDQERASECYKLGLELASTQVISVASEM</sequence>
<keyword evidence="6 11" id="KW-0812">Transmembrane</keyword>
<protein>
    <submittedName>
        <fullName evidence="13">Heme biosynthesis protein HemY</fullName>
    </submittedName>
</protein>
<feature type="domain" description="HemY N-terminal" evidence="12">
    <location>
        <begin position="32"/>
        <end position="138"/>
    </location>
</feature>
<dbReference type="EMBL" id="LPUF01000001">
    <property type="protein sequence ID" value="OQK16893.1"/>
    <property type="molecule type" value="Genomic_DNA"/>
</dbReference>
<dbReference type="InterPro" id="IPR019734">
    <property type="entry name" value="TPR_rpt"/>
</dbReference>
<dbReference type="GO" id="GO:0042168">
    <property type="term" value="P:heme metabolic process"/>
    <property type="evidence" value="ECO:0007669"/>
    <property type="project" value="InterPro"/>
</dbReference>
<name>A0A1V8M678_9GAMM</name>